<sequence>METLEILKSLADLNRLRILKILLTFKEACNCDLEEVLKLNQSNTSRHIIKLRKDDLIICKKKGKWSYYSLNLELLKKNSFIMDILESLDDCIFLEDKNSFIEFLKIKNHCSDKKINT</sequence>
<dbReference type="Proteomes" id="UP001279681">
    <property type="component" value="Unassembled WGS sequence"/>
</dbReference>
<dbReference type="Pfam" id="PF01022">
    <property type="entry name" value="HTH_5"/>
    <property type="match status" value="1"/>
</dbReference>
<keyword evidence="6" id="KW-1185">Reference proteome</keyword>
<reference evidence="6" key="1">
    <citation type="submission" date="2023-07" db="EMBL/GenBank/DDBJ databases">
        <authorList>
            <person name="Colorado M.A."/>
            <person name="Villamil L.M."/>
            <person name="Melo J.F."/>
            <person name="Rodriguez J.A."/>
            <person name="Ruiz R.Y."/>
        </authorList>
    </citation>
    <scope>NUCLEOTIDE SEQUENCE [LARGE SCALE GENOMIC DNA]</scope>
    <source>
        <strain evidence="6">C33</strain>
    </source>
</reference>
<dbReference type="SUPFAM" id="SSF46785">
    <property type="entry name" value="Winged helix' DNA-binding domain"/>
    <property type="match status" value="1"/>
</dbReference>
<gene>
    <name evidence="5" type="ORF">RFV38_11580</name>
</gene>
<evidence type="ECO:0000313" key="6">
    <source>
        <dbReference type="Proteomes" id="UP001279681"/>
    </source>
</evidence>
<feature type="domain" description="HTH arsR-type" evidence="4">
    <location>
        <begin position="1"/>
        <end position="96"/>
    </location>
</feature>
<keyword evidence="2" id="KW-0238">DNA-binding</keyword>
<dbReference type="Gene3D" id="1.10.10.10">
    <property type="entry name" value="Winged helix-like DNA-binding domain superfamily/Winged helix DNA-binding domain"/>
    <property type="match status" value="1"/>
</dbReference>
<dbReference type="EMBL" id="JAVIKH010000020">
    <property type="protein sequence ID" value="MDX8337122.1"/>
    <property type="molecule type" value="Genomic_DNA"/>
</dbReference>
<dbReference type="InterPro" id="IPR051011">
    <property type="entry name" value="Metal_resp_trans_reg"/>
</dbReference>
<keyword evidence="1" id="KW-0805">Transcription regulation</keyword>
<evidence type="ECO:0000256" key="3">
    <source>
        <dbReference type="ARBA" id="ARBA00023163"/>
    </source>
</evidence>
<accession>A0ABU4WC60</accession>
<evidence type="ECO:0000256" key="1">
    <source>
        <dbReference type="ARBA" id="ARBA00023015"/>
    </source>
</evidence>
<keyword evidence="3" id="KW-0804">Transcription</keyword>
<dbReference type="NCBIfam" id="NF033788">
    <property type="entry name" value="HTH_metalloreg"/>
    <property type="match status" value="1"/>
</dbReference>
<protein>
    <submittedName>
        <fullName evidence="5">Metalloregulator ArsR/SmtB family transcription factor</fullName>
    </submittedName>
</protein>
<dbReference type="PANTHER" id="PTHR43132:SF2">
    <property type="entry name" value="ARSENICAL RESISTANCE OPERON REPRESSOR ARSR-RELATED"/>
    <property type="match status" value="1"/>
</dbReference>
<dbReference type="InterPro" id="IPR036390">
    <property type="entry name" value="WH_DNA-bd_sf"/>
</dbReference>
<dbReference type="SMART" id="SM00418">
    <property type="entry name" value="HTH_ARSR"/>
    <property type="match status" value="1"/>
</dbReference>
<dbReference type="RefSeq" id="WP_320314476.1">
    <property type="nucleotide sequence ID" value="NZ_JAVIKH010000020.1"/>
</dbReference>
<dbReference type="InterPro" id="IPR001845">
    <property type="entry name" value="HTH_ArsR_DNA-bd_dom"/>
</dbReference>
<evidence type="ECO:0000259" key="4">
    <source>
        <dbReference type="PROSITE" id="PS50987"/>
    </source>
</evidence>
<dbReference type="InterPro" id="IPR036388">
    <property type="entry name" value="WH-like_DNA-bd_sf"/>
</dbReference>
<name>A0ABU4WC60_9FUSO</name>
<proteinExistence type="predicted"/>
<dbReference type="PANTHER" id="PTHR43132">
    <property type="entry name" value="ARSENICAL RESISTANCE OPERON REPRESSOR ARSR-RELATED"/>
    <property type="match status" value="1"/>
</dbReference>
<dbReference type="InterPro" id="IPR011991">
    <property type="entry name" value="ArsR-like_HTH"/>
</dbReference>
<dbReference type="CDD" id="cd00090">
    <property type="entry name" value="HTH_ARSR"/>
    <property type="match status" value="1"/>
</dbReference>
<comment type="caution">
    <text evidence="5">The sequence shown here is derived from an EMBL/GenBank/DDBJ whole genome shotgun (WGS) entry which is preliminary data.</text>
</comment>
<evidence type="ECO:0000256" key="2">
    <source>
        <dbReference type="ARBA" id="ARBA00023125"/>
    </source>
</evidence>
<dbReference type="PROSITE" id="PS50987">
    <property type="entry name" value="HTH_ARSR_2"/>
    <property type="match status" value="1"/>
</dbReference>
<organism evidence="5 6">
    <name type="scientific">Candidatus Cetobacterium colombiensis</name>
    <dbReference type="NCBI Taxonomy" id="3073100"/>
    <lineage>
        <taxon>Bacteria</taxon>
        <taxon>Fusobacteriati</taxon>
        <taxon>Fusobacteriota</taxon>
        <taxon>Fusobacteriia</taxon>
        <taxon>Fusobacteriales</taxon>
        <taxon>Fusobacteriaceae</taxon>
        <taxon>Cetobacterium</taxon>
    </lineage>
</organism>
<evidence type="ECO:0000313" key="5">
    <source>
        <dbReference type="EMBL" id="MDX8337122.1"/>
    </source>
</evidence>
<dbReference type="PRINTS" id="PR00778">
    <property type="entry name" value="HTHARSR"/>
</dbReference>